<accession>A0AAV5SG15</accession>
<dbReference type="CDD" id="cd00325">
    <property type="entry name" value="chitinase_GH19"/>
    <property type="match status" value="1"/>
</dbReference>
<feature type="region of interest" description="Disordered" evidence="1">
    <location>
        <begin position="18"/>
        <end position="37"/>
    </location>
</feature>
<dbReference type="GO" id="GO:0016998">
    <property type="term" value="P:cell wall macromolecule catabolic process"/>
    <property type="evidence" value="ECO:0007669"/>
    <property type="project" value="InterPro"/>
</dbReference>
<dbReference type="PANTHER" id="PTHR47836">
    <property type="entry name" value="PROTEIN CBG09520-RELATED"/>
    <property type="match status" value="1"/>
</dbReference>
<name>A0AAV5SG15_9BILA</name>
<comment type="caution">
    <text evidence="3">The sequence shown here is derived from an EMBL/GenBank/DDBJ whole genome shotgun (WGS) entry which is preliminary data.</text>
</comment>
<organism evidence="3 4">
    <name type="scientific">Pristionchus entomophagus</name>
    <dbReference type="NCBI Taxonomy" id="358040"/>
    <lineage>
        <taxon>Eukaryota</taxon>
        <taxon>Metazoa</taxon>
        <taxon>Ecdysozoa</taxon>
        <taxon>Nematoda</taxon>
        <taxon>Chromadorea</taxon>
        <taxon>Rhabditida</taxon>
        <taxon>Rhabditina</taxon>
        <taxon>Diplogasteromorpha</taxon>
        <taxon>Diplogasteroidea</taxon>
        <taxon>Neodiplogasteridae</taxon>
        <taxon>Pristionchus</taxon>
    </lineage>
</organism>
<dbReference type="SUPFAM" id="SSF53955">
    <property type="entry name" value="Lysozyme-like"/>
    <property type="match status" value="1"/>
</dbReference>
<evidence type="ECO:0000313" key="3">
    <source>
        <dbReference type="EMBL" id="GMS78984.1"/>
    </source>
</evidence>
<reference evidence="3" key="1">
    <citation type="submission" date="2023-10" db="EMBL/GenBank/DDBJ databases">
        <title>Genome assembly of Pristionchus species.</title>
        <authorList>
            <person name="Yoshida K."/>
            <person name="Sommer R.J."/>
        </authorList>
    </citation>
    <scope>NUCLEOTIDE SEQUENCE</scope>
    <source>
        <strain evidence="3">RS0144</strain>
    </source>
</reference>
<evidence type="ECO:0000259" key="2">
    <source>
        <dbReference type="Pfam" id="PF00182"/>
    </source>
</evidence>
<feature type="domain" description="Glycoside hydrolase family 19 catalytic" evidence="2">
    <location>
        <begin position="175"/>
        <end position="339"/>
    </location>
</feature>
<dbReference type="Pfam" id="PF00182">
    <property type="entry name" value="Glyco_hydro_19"/>
    <property type="match status" value="1"/>
</dbReference>
<feature type="non-terminal residue" evidence="3">
    <location>
        <position position="1"/>
    </location>
</feature>
<dbReference type="Proteomes" id="UP001432027">
    <property type="component" value="Unassembled WGS sequence"/>
</dbReference>
<dbReference type="Gene3D" id="1.10.530.10">
    <property type="match status" value="1"/>
</dbReference>
<dbReference type="GO" id="GO:0006032">
    <property type="term" value="P:chitin catabolic process"/>
    <property type="evidence" value="ECO:0007669"/>
    <property type="project" value="InterPro"/>
</dbReference>
<evidence type="ECO:0000256" key="1">
    <source>
        <dbReference type="SAM" id="MobiDB-lite"/>
    </source>
</evidence>
<keyword evidence="4" id="KW-1185">Reference proteome</keyword>
<evidence type="ECO:0000313" key="4">
    <source>
        <dbReference type="Proteomes" id="UP001432027"/>
    </source>
</evidence>
<dbReference type="GO" id="GO:0004568">
    <property type="term" value="F:chitinase activity"/>
    <property type="evidence" value="ECO:0007669"/>
    <property type="project" value="InterPro"/>
</dbReference>
<gene>
    <name evidence="3" type="ORF">PENTCL1PPCAC_1159</name>
</gene>
<dbReference type="EMBL" id="BTSX01000001">
    <property type="protein sequence ID" value="GMS78984.1"/>
    <property type="molecule type" value="Genomic_DNA"/>
</dbReference>
<dbReference type="InterPro" id="IPR023346">
    <property type="entry name" value="Lysozyme-like_dom_sf"/>
</dbReference>
<sequence length="442" mass="50249">IPVLLPIVAALPEFCSQPPVHGSEPEDDCEQASDPNRLPKSGLEKWFTKEMFEDLFPKANLGLGPHPCLPYSYEAFTIAARYFPEFGNEAPTKPGATRSEVQKRDVAAFFAHVIQETGETDLSLYNSSLSTDEASECFYRGGLYNWFERGPNSSFLVPAFPGYNTVDGKRCTDEGAYCNKNPVMQYWYPCNDETETHANRTFYRGCYFGRGPLQLSWNYNYGAFEHFLRTKKVNVNLVENPNLIMTKMDPPLAMLASLWFYMTPQPPKPSMHQIIVGDWRASTKNRRAGFTGSVFGPTSLIINNECGGEDEQTPGGPGESRRIKAFKWFCGYFEVDPGASRTLSCKGMIEPFESNEHLYSYQPDWANMWRSRPCDCVPAPYGGPLPYYDPKFYPARFVRENDRSRLRCVFSLYDDPSLFRLDEGNSPCLKHRPKIKLTKTGF</sequence>
<proteinExistence type="predicted"/>
<dbReference type="InterPro" id="IPR000726">
    <property type="entry name" value="Glyco_hydro_19_cat"/>
</dbReference>
<dbReference type="AlphaFoldDB" id="A0AAV5SG15"/>
<dbReference type="Gene3D" id="3.30.20.10">
    <property type="entry name" value="Endochitinase, domain 2"/>
    <property type="match status" value="1"/>
</dbReference>
<protein>
    <recommendedName>
        <fullName evidence="2">Glycoside hydrolase family 19 catalytic domain-containing protein</fullName>
    </recommendedName>
</protein>
<dbReference type="PANTHER" id="PTHR47836:SF1">
    <property type="entry name" value="GLYCO_HYDRO_19_CAT DOMAIN-CONTAINING PROTEIN"/>
    <property type="match status" value="1"/>
</dbReference>